<evidence type="ECO:0000313" key="1">
    <source>
        <dbReference type="EMBL" id="MBX45372.1"/>
    </source>
</evidence>
<proteinExistence type="predicted"/>
<accession>A0A2P2NS84</accession>
<name>A0A2P2NS84_RHIMU</name>
<protein>
    <submittedName>
        <fullName evidence="1">Uncharacterized protein</fullName>
    </submittedName>
</protein>
<dbReference type="EMBL" id="GGEC01064888">
    <property type="protein sequence ID" value="MBX45372.1"/>
    <property type="molecule type" value="Transcribed_RNA"/>
</dbReference>
<sequence>MLNSHLLFHFYVCRVQMPNSLPLRIKRRNNK</sequence>
<dbReference type="AlphaFoldDB" id="A0A2P2NS84"/>
<organism evidence="1">
    <name type="scientific">Rhizophora mucronata</name>
    <name type="common">Asiatic mangrove</name>
    <dbReference type="NCBI Taxonomy" id="61149"/>
    <lineage>
        <taxon>Eukaryota</taxon>
        <taxon>Viridiplantae</taxon>
        <taxon>Streptophyta</taxon>
        <taxon>Embryophyta</taxon>
        <taxon>Tracheophyta</taxon>
        <taxon>Spermatophyta</taxon>
        <taxon>Magnoliopsida</taxon>
        <taxon>eudicotyledons</taxon>
        <taxon>Gunneridae</taxon>
        <taxon>Pentapetalae</taxon>
        <taxon>rosids</taxon>
        <taxon>fabids</taxon>
        <taxon>Malpighiales</taxon>
        <taxon>Rhizophoraceae</taxon>
        <taxon>Rhizophora</taxon>
    </lineage>
</organism>
<reference evidence="1" key="1">
    <citation type="submission" date="2018-02" db="EMBL/GenBank/DDBJ databases">
        <title>Rhizophora mucronata_Transcriptome.</title>
        <authorList>
            <person name="Meera S.P."/>
            <person name="Sreeshan A."/>
            <person name="Augustine A."/>
        </authorList>
    </citation>
    <scope>NUCLEOTIDE SEQUENCE</scope>
    <source>
        <tissue evidence="1">Leaf</tissue>
    </source>
</reference>